<evidence type="ECO:0000259" key="9">
    <source>
        <dbReference type="PROSITE" id="PS50056"/>
    </source>
</evidence>
<dbReference type="PANTHER" id="PTHR19134:SF562">
    <property type="entry name" value="PROTEIN-TYROSINE-PHOSPHATASE"/>
    <property type="match status" value="1"/>
</dbReference>
<dbReference type="PROSITE" id="PS00383">
    <property type="entry name" value="TYR_PHOSPHATASE_1"/>
    <property type="match status" value="2"/>
</dbReference>
<proteinExistence type="inferred from homology"/>
<dbReference type="SMART" id="SM00194">
    <property type="entry name" value="PTPc"/>
    <property type="match status" value="2"/>
</dbReference>
<reference evidence="11" key="1">
    <citation type="submission" date="2003-08" db="EMBL/GenBank/DDBJ databases">
        <authorList>
            <person name="Birren B."/>
            <person name="Nusbaum C."/>
            <person name="Abebe A."/>
            <person name="Abouelleil A."/>
            <person name="Adekoya E."/>
            <person name="Ait-zahra M."/>
            <person name="Allen N."/>
            <person name="Allen T."/>
            <person name="An P."/>
            <person name="Anderson M."/>
            <person name="Anderson S."/>
            <person name="Arachchi H."/>
            <person name="Armbruster J."/>
            <person name="Bachantsang P."/>
            <person name="Baldwin J."/>
            <person name="Barry A."/>
            <person name="Bayul T."/>
            <person name="Blitshsteyn B."/>
            <person name="Bloom T."/>
            <person name="Blye J."/>
            <person name="Boguslavskiy L."/>
            <person name="Borowsky M."/>
            <person name="Boukhgalter B."/>
            <person name="Brunache A."/>
            <person name="Butler J."/>
            <person name="Calixte N."/>
            <person name="Calvo S."/>
            <person name="Camarata J."/>
            <person name="Campo K."/>
            <person name="Chang J."/>
            <person name="Cheshatsang Y."/>
            <person name="Citroen M."/>
            <person name="Collymore A."/>
            <person name="Considine T."/>
            <person name="Cook A."/>
            <person name="Cooke P."/>
            <person name="Corum B."/>
            <person name="Cuomo C."/>
            <person name="David R."/>
            <person name="Dawoe T."/>
            <person name="Degray S."/>
            <person name="Dodge S."/>
            <person name="Dooley K."/>
            <person name="Dorje P."/>
            <person name="Dorjee K."/>
            <person name="Dorris L."/>
            <person name="Duffey N."/>
            <person name="Dupes A."/>
            <person name="Elkins T."/>
            <person name="Engels R."/>
            <person name="Erickson J."/>
            <person name="Farina A."/>
            <person name="Faro S."/>
            <person name="Ferreira P."/>
            <person name="Fischer H."/>
            <person name="Fitzgerald M."/>
            <person name="Foley K."/>
            <person name="Gage D."/>
            <person name="Galagan J."/>
            <person name="Gearin G."/>
            <person name="Gnerre S."/>
            <person name="Gnirke A."/>
            <person name="Goyette A."/>
            <person name="Graham J."/>
            <person name="Grandbois E."/>
            <person name="Gyaltsen K."/>
            <person name="Hafez N."/>
            <person name="Hagopian D."/>
            <person name="Hagos B."/>
            <person name="Hall J."/>
            <person name="Hatcher B."/>
            <person name="Heller A."/>
            <person name="Higgins H."/>
            <person name="Honan T."/>
            <person name="Horn A."/>
            <person name="Houde N."/>
            <person name="Hughes L."/>
            <person name="Hulme W."/>
            <person name="Husby E."/>
            <person name="Iliev I."/>
            <person name="Jaffe D."/>
            <person name="Jones C."/>
            <person name="Kamal M."/>
            <person name="Kamat A."/>
            <person name="Kamvysselis M."/>
            <person name="Karlsson E."/>
            <person name="Kells C."/>
            <person name="Kieu A."/>
            <person name="Kisner P."/>
            <person name="Kodira C."/>
            <person name="Kulbokas E."/>
            <person name="Labutti K."/>
            <person name="Lama D."/>
            <person name="Landers T."/>
            <person name="Leger J."/>
            <person name="Levine S."/>
            <person name="Lewis D."/>
            <person name="Lewis T."/>
            <person name="Lindblad-toh K."/>
            <person name="Liu X."/>
            <person name="Lokyitsang T."/>
            <person name="Lokyitsang Y."/>
            <person name="Lucien O."/>
            <person name="Lui A."/>
            <person name="Ma L.J."/>
            <person name="Mabbitt R."/>
            <person name="Macdonald J."/>
            <person name="Maclean C."/>
            <person name="Major J."/>
            <person name="Manning J."/>
            <person name="Marabella R."/>
            <person name="Maru K."/>
            <person name="Matthews C."/>
            <person name="Mauceli E."/>
            <person name="Mccarthy M."/>
            <person name="Mcdonough S."/>
            <person name="Mcghee T."/>
            <person name="Meldrim J."/>
            <person name="Meneus L."/>
            <person name="Mesirov J."/>
            <person name="Mihalev A."/>
            <person name="Mihova T."/>
            <person name="Mikkelsen T."/>
            <person name="Mlenga V."/>
            <person name="Moru K."/>
            <person name="Mozes J."/>
            <person name="Mulrain L."/>
            <person name="Munson G."/>
            <person name="Naylor J."/>
            <person name="Newes C."/>
            <person name="Nguyen C."/>
            <person name="Nguyen N."/>
            <person name="Nguyen T."/>
            <person name="Nicol R."/>
            <person name="Nielsen C."/>
            <person name="Nizzari M."/>
            <person name="Norbu C."/>
            <person name="Norbu N."/>
            <person name="O'donnell P."/>
            <person name="Okoawo O."/>
            <person name="O'leary S."/>
            <person name="Omotosho B."/>
            <person name="O'neill K."/>
            <person name="Osman S."/>
            <person name="Parker S."/>
            <person name="Perrin D."/>
            <person name="Phunkhang P."/>
            <person name="Piqani B."/>
            <person name="Purcell S."/>
            <person name="Rachupka T."/>
            <person name="Ramasamy U."/>
            <person name="Rameau R."/>
            <person name="Ray V."/>
            <person name="Raymond C."/>
            <person name="Retta R."/>
            <person name="Richardson S."/>
            <person name="Rise C."/>
            <person name="Rodriguez J."/>
            <person name="Rogers J."/>
            <person name="Rogov P."/>
            <person name="Rutman M."/>
            <person name="Schupbach R."/>
            <person name="Seaman C."/>
            <person name="Settipalli S."/>
            <person name="Sharpe T."/>
            <person name="Sheridan J."/>
            <person name="Sherpa N."/>
            <person name="Shi J."/>
            <person name="Smirnov S."/>
            <person name="Smith C."/>
            <person name="Sougnez C."/>
            <person name="Spencer B."/>
            <person name="Stalker J."/>
            <person name="Stange-thomann N."/>
            <person name="Stavropoulos S."/>
            <person name="Stetson K."/>
            <person name="Stone C."/>
            <person name="Stone S."/>
            <person name="Stubbs M."/>
            <person name="Talamas J."/>
            <person name="Tchuinga P."/>
            <person name="Tenzing P."/>
            <person name="Tesfaye S."/>
            <person name="Theodore J."/>
            <person name="Thoulutsang Y."/>
            <person name="Topham K."/>
            <person name="Towey S."/>
            <person name="Tsamla T."/>
            <person name="Tsomo N."/>
            <person name="Vallee D."/>
            <person name="Vassiliev H."/>
            <person name="Venkataraman V."/>
            <person name="Vinson J."/>
            <person name="Vo A."/>
            <person name="Wade C."/>
            <person name="Wang S."/>
            <person name="Wangchuk T."/>
            <person name="Wangdi T."/>
            <person name="Whittaker C."/>
            <person name="Wilkinson J."/>
            <person name="Wu Y."/>
            <person name="Wyman D."/>
            <person name="Yadav S."/>
            <person name="Yang S."/>
            <person name="Yang X."/>
            <person name="Yeager S."/>
            <person name="Yee E."/>
            <person name="Young G."/>
            <person name="Zainoun J."/>
            <person name="Zembeck L."/>
            <person name="Zimmer A."/>
            <person name="Zody M."/>
            <person name="Lander E."/>
        </authorList>
    </citation>
    <scope>NUCLEOTIDE SEQUENCE [LARGE SCALE GENOMIC DNA]</scope>
</reference>
<evidence type="ECO:0000256" key="1">
    <source>
        <dbReference type="ARBA" id="ARBA00009580"/>
    </source>
</evidence>
<dbReference type="PRINTS" id="PR00700">
    <property type="entry name" value="PRTYPHPHTASE"/>
</dbReference>
<dbReference type="Ensembl" id="ENSCSAVT00000005260.1">
    <property type="protein sequence ID" value="ENSCSAVP00000005189.1"/>
    <property type="gene ID" value="ENSCSAVG00000003093.1"/>
</dbReference>
<evidence type="ECO:0000256" key="6">
    <source>
        <dbReference type="ARBA" id="ARBA00058215"/>
    </source>
</evidence>
<dbReference type="PROSITE" id="PS50055">
    <property type="entry name" value="TYR_PHOSPHATASE_PTP"/>
    <property type="match status" value="2"/>
</dbReference>
<feature type="domain" description="Tyrosine specific protein phosphatases" evidence="9">
    <location>
        <begin position="153"/>
        <end position="231"/>
    </location>
</feature>
<dbReference type="AlphaFoldDB" id="H2YIP0"/>
<sequence>ENNKKNRYKNILPYDSTRVVLRKSAKYSDYINANFIDGYSQLHKFIATQGPLTRTSEDFWRMVWEQESLIIVMLANVMEDGKAKCAKYWPEVGKSCSYGGYNVETVEEKNYGSYILRTIHLEEIGNEYASVLRKIQHFQYIRWPDHGVPLITSSLIRMHNKVNDEYEDLVKDKAFPIIVHCSAGAGRTGTYIGFDILCDEMQSKNQVNVYRAVLNMRNQRMDMVQSMKQYVLLHKLLSECHELGSTAFKPSELHERIAQHTMLLKEFDNLNLILPMITSSKFAIQHSNKPVNKDINILPYDHSRVLITTNEKEEAPYLNASFISEYMVNESTIVAQDPLPINVDVFWRAVVDNNVNIIVMLSQPGNGETQDTCLPYYPQENGSSEKYGEISVTQMEECTKQGYVQRKLQVVISTKLLIMQVMITHLQCVFWKESLKPDDMRNLLNLIAVVGHLRTEHGSVLIHCCDGAGRSGVFCALNNLIQRLRAEDEIDVFRTVKDLRDMRPQMVRSFDNYMTCYKGLAEFRSSFDTYANV</sequence>
<organism evidence="10 11">
    <name type="scientific">Ciona savignyi</name>
    <name type="common">Pacific transparent sea squirt</name>
    <dbReference type="NCBI Taxonomy" id="51511"/>
    <lineage>
        <taxon>Eukaryota</taxon>
        <taxon>Metazoa</taxon>
        <taxon>Chordata</taxon>
        <taxon>Tunicata</taxon>
        <taxon>Ascidiacea</taxon>
        <taxon>Phlebobranchia</taxon>
        <taxon>Cionidae</taxon>
        <taxon>Ciona</taxon>
    </lineage>
</organism>
<dbReference type="Gene3D" id="3.90.190.10">
    <property type="entry name" value="Protein tyrosine phosphatase superfamily"/>
    <property type="match status" value="2"/>
</dbReference>
<dbReference type="FunCoup" id="H2YIP0">
    <property type="interactions" value="20"/>
</dbReference>
<dbReference type="CDD" id="cd00047">
    <property type="entry name" value="PTPc"/>
    <property type="match status" value="2"/>
</dbReference>
<evidence type="ECO:0000256" key="5">
    <source>
        <dbReference type="ARBA" id="ARBA00051722"/>
    </source>
</evidence>
<dbReference type="InterPro" id="IPR003595">
    <property type="entry name" value="Tyr_Pase_cat"/>
</dbReference>
<dbReference type="InterPro" id="IPR000242">
    <property type="entry name" value="PTP_cat"/>
</dbReference>
<comment type="catalytic activity">
    <reaction evidence="5">
        <text>O-phospho-L-tyrosyl-[protein] + H2O = L-tyrosyl-[protein] + phosphate</text>
        <dbReference type="Rhea" id="RHEA:10684"/>
        <dbReference type="Rhea" id="RHEA-COMP:10136"/>
        <dbReference type="Rhea" id="RHEA-COMP:20101"/>
        <dbReference type="ChEBI" id="CHEBI:15377"/>
        <dbReference type="ChEBI" id="CHEBI:43474"/>
        <dbReference type="ChEBI" id="CHEBI:46858"/>
        <dbReference type="ChEBI" id="CHEBI:61978"/>
        <dbReference type="EC" id="3.1.3.48"/>
    </reaction>
</comment>
<keyword evidence="3" id="KW-0378">Hydrolase</keyword>
<evidence type="ECO:0000256" key="7">
    <source>
        <dbReference type="ARBA" id="ARBA00072470"/>
    </source>
</evidence>
<feature type="domain" description="Tyrosine specific protein phosphatases" evidence="9">
    <location>
        <begin position="441"/>
        <end position="514"/>
    </location>
</feature>
<dbReference type="InterPro" id="IPR029021">
    <property type="entry name" value="Prot-tyrosine_phosphatase-like"/>
</dbReference>
<evidence type="ECO:0000256" key="2">
    <source>
        <dbReference type="ARBA" id="ARBA00013064"/>
    </source>
</evidence>
<dbReference type="InterPro" id="IPR050348">
    <property type="entry name" value="Protein-Tyr_Phosphatase"/>
</dbReference>
<comment type="similarity">
    <text evidence="1">Belongs to the protein-tyrosine phosphatase family.</text>
</comment>
<dbReference type="InterPro" id="IPR016130">
    <property type="entry name" value="Tyr_Pase_AS"/>
</dbReference>
<evidence type="ECO:0000313" key="11">
    <source>
        <dbReference type="Proteomes" id="UP000007875"/>
    </source>
</evidence>
<keyword evidence="11" id="KW-1185">Reference proteome</keyword>
<keyword evidence="4" id="KW-0904">Protein phosphatase</keyword>
<dbReference type="PROSITE" id="PS50056">
    <property type="entry name" value="TYR_PHOSPHATASE_2"/>
    <property type="match status" value="2"/>
</dbReference>
<feature type="domain" description="Tyrosine-protein phosphatase" evidence="8">
    <location>
        <begin position="263"/>
        <end position="523"/>
    </location>
</feature>
<dbReference type="Proteomes" id="UP000007875">
    <property type="component" value="Unassembled WGS sequence"/>
</dbReference>
<accession>H2YIP0</accession>
<evidence type="ECO:0000259" key="8">
    <source>
        <dbReference type="PROSITE" id="PS50055"/>
    </source>
</evidence>
<dbReference type="OMA" id="LLSECHE"/>
<dbReference type="SUPFAM" id="SSF52799">
    <property type="entry name" value="(Phosphotyrosine protein) phosphatases II"/>
    <property type="match status" value="2"/>
</dbReference>
<protein>
    <recommendedName>
        <fullName evidence="7">Tyrosine-protein phosphatase non-receptor type 20</fullName>
        <ecNumber evidence="2">3.1.3.48</ecNumber>
    </recommendedName>
</protein>
<reference evidence="10" key="3">
    <citation type="submission" date="2025-09" db="UniProtKB">
        <authorList>
            <consortium name="Ensembl"/>
        </authorList>
    </citation>
    <scope>IDENTIFICATION</scope>
</reference>
<reference evidence="10" key="2">
    <citation type="submission" date="2025-08" db="UniProtKB">
        <authorList>
            <consortium name="Ensembl"/>
        </authorList>
    </citation>
    <scope>IDENTIFICATION</scope>
</reference>
<dbReference type="SMART" id="SM00404">
    <property type="entry name" value="PTPc_motif"/>
    <property type="match status" value="2"/>
</dbReference>
<dbReference type="eggNOG" id="KOG4228">
    <property type="taxonomic scope" value="Eukaryota"/>
</dbReference>
<dbReference type="InterPro" id="IPR000387">
    <property type="entry name" value="Tyr_Pase_dom"/>
</dbReference>
<dbReference type="PANTHER" id="PTHR19134">
    <property type="entry name" value="RECEPTOR-TYPE TYROSINE-PROTEIN PHOSPHATASE"/>
    <property type="match status" value="1"/>
</dbReference>
<dbReference type="EC" id="3.1.3.48" evidence="2"/>
<dbReference type="GO" id="GO:0004725">
    <property type="term" value="F:protein tyrosine phosphatase activity"/>
    <property type="evidence" value="ECO:0007669"/>
    <property type="project" value="UniProtKB-EC"/>
</dbReference>
<dbReference type="FunFam" id="3.90.190.10:FF:000145">
    <property type="entry name" value="receptor-type tyrosine-protein phosphatase epsilon-like isoform X1"/>
    <property type="match status" value="1"/>
</dbReference>
<evidence type="ECO:0000256" key="4">
    <source>
        <dbReference type="ARBA" id="ARBA00022912"/>
    </source>
</evidence>
<dbReference type="InParanoid" id="H2YIP0"/>
<dbReference type="GeneTree" id="ENSGT00940000165633"/>
<dbReference type="HOGENOM" id="CLU_001645_8_0_1"/>
<comment type="function">
    <text evidence="6">Tyrosine-protein phosphatase targeted to sites of actin polymerization in response of varied extracellular stimuli. Has tyrosine phosphatase activity towards various tyrosyl phosphorylated substrates.</text>
</comment>
<feature type="domain" description="Tyrosine-protein phosphatase" evidence="8">
    <location>
        <begin position="1"/>
        <end position="240"/>
    </location>
</feature>
<evidence type="ECO:0000313" key="10">
    <source>
        <dbReference type="Ensembl" id="ENSCSAVP00000005189.1"/>
    </source>
</evidence>
<dbReference type="Pfam" id="PF00102">
    <property type="entry name" value="Y_phosphatase"/>
    <property type="match status" value="2"/>
</dbReference>
<evidence type="ECO:0000256" key="3">
    <source>
        <dbReference type="ARBA" id="ARBA00022801"/>
    </source>
</evidence>
<dbReference type="STRING" id="51511.ENSCSAVP00000005189"/>
<name>H2YIP0_CIOSA</name>
<dbReference type="FunFam" id="3.90.190.10:FF:000102">
    <property type="entry name" value="Receptor-type tyrosine-protein phosphatase"/>
    <property type="match status" value="1"/>
</dbReference>